<dbReference type="RefSeq" id="WP_407921850.1">
    <property type="nucleotide sequence ID" value="NZ_JACIEX010000003.1"/>
</dbReference>
<evidence type="ECO:0000259" key="1">
    <source>
        <dbReference type="Pfam" id="PF06568"/>
    </source>
</evidence>
<organism evidence="2 3">
    <name type="scientific">Brucella pecoris</name>
    <dbReference type="NCBI Taxonomy" id="867683"/>
    <lineage>
        <taxon>Bacteria</taxon>
        <taxon>Pseudomonadati</taxon>
        <taxon>Pseudomonadota</taxon>
        <taxon>Alphaproteobacteria</taxon>
        <taxon>Hyphomicrobiales</taxon>
        <taxon>Brucellaceae</taxon>
        <taxon>Brucella/Ochrobactrum group</taxon>
        <taxon>Brucella</taxon>
    </lineage>
</organism>
<name>A0AB34YSM9_9HYPH</name>
<dbReference type="Proteomes" id="UP000553980">
    <property type="component" value="Unassembled WGS sequence"/>
</dbReference>
<dbReference type="Pfam" id="PF06568">
    <property type="entry name" value="YjiS-like"/>
    <property type="match status" value="1"/>
</dbReference>
<dbReference type="AlphaFoldDB" id="A0AB34YSM9"/>
<sequence length="94" mass="10946">MGEIGNPGKMLGFRNPHGSYAGYALLKRRRKAEALHWEEDKKGDTAMNLRTHFHRWMQYRENIRELSGCTDRELYDLGLSRADIHRVAREAAFA</sequence>
<evidence type="ECO:0000313" key="3">
    <source>
        <dbReference type="Proteomes" id="UP000553980"/>
    </source>
</evidence>
<protein>
    <submittedName>
        <fullName evidence="2">Uncharacterized protein YjiS (DUF1127 family)</fullName>
    </submittedName>
</protein>
<dbReference type="InterPro" id="IPR009506">
    <property type="entry name" value="YjiS-like"/>
</dbReference>
<accession>A0AB34YSM9</accession>
<reference evidence="2 3" key="1">
    <citation type="submission" date="2020-08" db="EMBL/GenBank/DDBJ databases">
        <title>Genomic Encyclopedia of Type Strains, Phase IV (KMG-IV): sequencing the most valuable type-strain genomes for metagenomic binning, comparative biology and taxonomic classification.</title>
        <authorList>
            <person name="Goeker M."/>
        </authorList>
    </citation>
    <scope>NUCLEOTIDE SEQUENCE [LARGE SCALE GENOMIC DNA]</scope>
    <source>
        <strain evidence="2 3">DSM 23868</strain>
    </source>
</reference>
<keyword evidence="3" id="KW-1185">Reference proteome</keyword>
<gene>
    <name evidence="2" type="ORF">GGQ79_001821</name>
</gene>
<evidence type="ECO:0000313" key="2">
    <source>
        <dbReference type="EMBL" id="MBB4093319.1"/>
    </source>
</evidence>
<feature type="domain" description="YjiS-like" evidence="1">
    <location>
        <begin position="49"/>
        <end position="85"/>
    </location>
</feature>
<comment type="caution">
    <text evidence="2">The sequence shown here is derived from an EMBL/GenBank/DDBJ whole genome shotgun (WGS) entry which is preliminary data.</text>
</comment>
<dbReference type="EMBL" id="JACIEX010000003">
    <property type="protein sequence ID" value="MBB4093319.1"/>
    <property type="molecule type" value="Genomic_DNA"/>
</dbReference>
<proteinExistence type="predicted"/>